<reference evidence="2" key="1">
    <citation type="journal article" date="2020" name="Stud. Mycol.">
        <title>101 Dothideomycetes genomes: a test case for predicting lifestyles and emergence of pathogens.</title>
        <authorList>
            <person name="Haridas S."/>
            <person name="Albert R."/>
            <person name="Binder M."/>
            <person name="Bloem J."/>
            <person name="Labutti K."/>
            <person name="Salamov A."/>
            <person name="Andreopoulos B."/>
            <person name="Baker S."/>
            <person name="Barry K."/>
            <person name="Bills G."/>
            <person name="Bluhm B."/>
            <person name="Cannon C."/>
            <person name="Castanera R."/>
            <person name="Culley D."/>
            <person name="Daum C."/>
            <person name="Ezra D."/>
            <person name="Gonzalez J."/>
            <person name="Henrissat B."/>
            <person name="Kuo A."/>
            <person name="Liang C."/>
            <person name="Lipzen A."/>
            <person name="Lutzoni F."/>
            <person name="Magnuson J."/>
            <person name="Mondo S."/>
            <person name="Nolan M."/>
            <person name="Ohm R."/>
            <person name="Pangilinan J."/>
            <person name="Park H.-J."/>
            <person name="Ramirez L."/>
            <person name="Alfaro M."/>
            <person name="Sun H."/>
            <person name="Tritt A."/>
            <person name="Yoshinaga Y."/>
            <person name="Zwiers L.-H."/>
            <person name="Turgeon B."/>
            <person name="Goodwin S."/>
            <person name="Spatafora J."/>
            <person name="Crous P."/>
            <person name="Grigoriev I."/>
        </authorList>
    </citation>
    <scope>NUCLEOTIDE SEQUENCE</scope>
    <source>
        <strain evidence="2">CBS 123094</strain>
    </source>
</reference>
<gene>
    <name evidence="2" type="ORF">P154DRAFT_212279</name>
</gene>
<proteinExistence type="predicted"/>
<organism evidence="2 3">
    <name type="scientific">Amniculicola lignicola CBS 123094</name>
    <dbReference type="NCBI Taxonomy" id="1392246"/>
    <lineage>
        <taxon>Eukaryota</taxon>
        <taxon>Fungi</taxon>
        <taxon>Dikarya</taxon>
        <taxon>Ascomycota</taxon>
        <taxon>Pezizomycotina</taxon>
        <taxon>Dothideomycetes</taxon>
        <taxon>Pleosporomycetidae</taxon>
        <taxon>Pleosporales</taxon>
        <taxon>Amniculicolaceae</taxon>
        <taxon>Amniculicola</taxon>
    </lineage>
</organism>
<evidence type="ECO:0000313" key="3">
    <source>
        <dbReference type="Proteomes" id="UP000799779"/>
    </source>
</evidence>
<evidence type="ECO:0000256" key="1">
    <source>
        <dbReference type="SAM" id="Phobius"/>
    </source>
</evidence>
<sequence>MYQRSLAFLKKKVPSHSFFSITYHILYATAPALSSFFLLLTSVARCTCSLQHPLPPQSQETHRQLSQRAQTLTLLPHPPMLLLLPLRPLRHSLPSLRRCLCGHWLQVASVVCRPEKECAEGVCILGTGSGGAAVKGLCTSMCMWALQPNDCGGRRVVLRSWHLH</sequence>
<keyword evidence="1" id="KW-1133">Transmembrane helix</keyword>
<accession>A0A6A5WII9</accession>
<evidence type="ECO:0000313" key="2">
    <source>
        <dbReference type="EMBL" id="KAF1999961.1"/>
    </source>
</evidence>
<feature type="transmembrane region" description="Helical" evidence="1">
    <location>
        <begin position="21"/>
        <end position="44"/>
    </location>
</feature>
<keyword evidence="3" id="KW-1185">Reference proteome</keyword>
<dbReference type="EMBL" id="ML977592">
    <property type="protein sequence ID" value="KAF1999961.1"/>
    <property type="molecule type" value="Genomic_DNA"/>
</dbReference>
<keyword evidence="1" id="KW-0812">Transmembrane</keyword>
<dbReference type="Proteomes" id="UP000799779">
    <property type="component" value="Unassembled WGS sequence"/>
</dbReference>
<protein>
    <submittedName>
        <fullName evidence="2">Uncharacterized protein</fullName>
    </submittedName>
</protein>
<keyword evidence="1" id="KW-0472">Membrane</keyword>
<name>A0A6A5WII9_9PLEO</name>
<dbReference type="AlphaFoldDB" id="A0A6A5WII9"/>